<feature type="compositionally biased region" description="Basic and acidic residues" evidence="1">
    <location>
        <begin position="1"/>
        <end position="19"/>
    </location>
</feature>
<dbReference type="RefSeq" id="WP_354090127.1">
    <property type="nucleotide sequence ID" value="NZ_JBEPTF010000005.1"/>
</dbReference>
<keyword evidence="4" id="KW-1185">Reference proteome</keyword>
<evidence type="ECO:0008006" key="5">
    <source>
        <dbReference type="Google" id="ProtNLM"/>
    </source>
</evidence>
<reference evidence="3 4" key="1">
    <citation type="submission" date="2024-06" db="EMBL/GenBank/DDBJ databases">
        <title>Sorghum-associated microbial communities from plants grown in Nebraska, USA.</title>
        <authorList>
            <person name="Schachtman D."/>
        </authorList>
    </citation>
    <scope>NUCLEOTIDE SEQUENCE [LARGE SCALE GENOMIC DNA]</scope>
    <source>
        <strain evidence="3 4">2814</strain>
    </source>
</reference>
<dbReference type="Proteomes" id="UP001549313">
    <property type="component" value="Unassembled WGS sequence"/>
</dbReference>
<sequence>MPEDLPHEEQTIETEDARQGRGGRRLSAEMVIALVLTIIGFAAVWVMWARPFASVDSAPQKGDVAEFQAPQTPASNVPPPTPPPAVPTN</sequence>
<dbReference type="EMBL" id="JBEPTF010000005">
    <property type="protein sequence ID" value="MET4685160.1"/>
    <property type="molecule type" value="Genomic_DNA"/>
</dbReference>
<feature type="compositionally biased region" description="Pro residues" evidence="1">
    <location>
        <begin position="76"/>
        <end position="89"/>
    </location>
</feature>
<comment type="caution">
    <text evidence="3">The sequence shown here is derived from an EMBL/GenBank/DDBJ whole genome shotgun (WGS) entry which is preliminary data.</text>
</comment>
<evidence type="ECO:0000313" key="3">
    <source>
        <dbReference type="EMBL" id="MET4685160.1"/>
    </source>
</evidence>
<protein>
    <recommendedName>
        <fullName evidence="5">Energy transducer TonB</fullName>
    </recommendedName>
</protein>
<name>A0ABV2REZ7_9CAUL</name>
<feature type="region of interest" description="Disordered" evidence="1">
    <location>
        <begin position="63"/>
        <end position="89"/>
    </location>
</feature>
<keyword evidence="2" id="KW-1133">Transmembrane helix</keyword>
<keyword evidence="2" id="KW-0472">Membrane</keyword>
<feature type="transmembrane region" description="Helical" evidence="2">
    <location>
        <begin position="28"/>
        <end position="48"/>
    </location>
</feature>
<evidence type="ECO:0000256" key="2">
    <source>
        <dbReference type="SAM" id="Phobius"/>
    </source>
</evidence>
<gene>
    <name evidence="3" type="ORF">ABIE19_003111</name>
</gene>
<evidence type="ECO:0000256" key="1">
    <source>
        <dbReference type="SAM" id="MobiDB-lite"/>
    </source>
</evidence>
<organism evidence="3 4">
    <name type="scientific">Brevundimonas faecalis</name>
    <dbReference type="NCBI Taxonomy" id="947378"/>
    <lineage>
        <taxon>Bacteria</taxon>
        <taxon>Pseudomonadati</taxon>
        <taxon>Pseudomonadota</taxon>
        <taxon>Alphaproteobacteria</taxon>
        <taxon>Caulobacterales</taxon>
        <taxon>Caulobacteraceae</taxon>
        <taxon>Brevundimonas</taxon>
    </lineage>
</organism>
<accession>A0ABV2REZ7</accession>
<feature type="region of interest" description="Disordered" evidence="1">
    <location>
        <begin position="1"/>
        <end position="24"/>
    </location>
</feature>
<evidence type="ECO:0000313" key="4">
    <source>
        <dbReference type="Proteomes" id="UP001549313"/>
    </source>
</evidence>
<keyword evidence="2" id="KW-0812">Transmembrane</keyword>
<proteinExistence type="predicted"/>